<dbReference type="PROSITE" id="PS51257">
    <property type="entry name" value="PROKAR_LIPOPROTEIN"/>
    <property type="match status" value="1"/>
</dbReference>
<keyword evidence="1" id="KW-0732">Signal</keyword>
<dbReference type="InterPro" id="IPR038707">
    <property type="entry name" value="TraQ_sf"/>
</dbReference>
<dbReference type="RefSeq" id="WP_379994355.1">
    <property type="nucleotide sequence ID" value="NZ_JBHSGN010000046.1"/>
</dbReference>
<keyword evidence="3" id="KW-1185">Reference proteome</keyword>
<sequence>MRKIKSFFGITAWLAAMMLLALACSDGLDIHQRYLFGLETMPVPKKIVQGETVEIRCKLIREGDYKEARYYIRFFQTDGTGELRMDDGRVLTSNDLFPLTKEVFRLYYTSRCTDQQTIDVYIEDDAGQVIQKTFSFQNEGAEEE</sequence>
<dbReference type="EMBL" id="JBHSGN010000046">
    <property type="protein sequence ID" value="MFC4673121.1"/>
    <property type="molecule type" value="Genomic_DNA"/>
</dbReference>
<dbReference type="Proteomes" id="UP001596023">
    <property type="component" value="Unassembled WGS sequence"/>
</dbReference>
<dbReference type="Gene3D" id="2.60.40.2410">
    <property type="entry name" value="Uncharacterised protein PF12988, DUF3872"/>
    <property type="match status" value="1"/>
</dbReference>
<feature type="chain" id="PRO_5047421326" evidence="1">
    <location>
        <begin position="24"/>
        <end position="144"/>
    </location>
</feature>
<proteinExistence type="predicted"/>
<dbReference type="InterPro" id="IPR024355">
    <property type="entry name" value="TraQ_bacteroidetes"/>
</dbReference>
<organism evidence="2 3">
    <name type="scientific">Dysgonomonas termitidis</name>
    <dbReference type="NCBI Taxonomy" id="1516126"/>
    <lineage>
        <taxon>Bacteria</taxon>
        <taxon>Pseudomonadati</taxon>
        <taxon>Bacteroidota</taxon>
        <taxon>Bacteroidia</taxon>
        <taxon>Bacteroidales</taxon>
        <taxon>Dysgonomonadaceae</taxon>
        <taxon>Dysgonomonas</taxon>
    </lineage>
</organism>
<protein>
    <submittedName>
        <fullName evidence="2">DUF3872 domain-containing protein</fullName>
    </submittedName>
</protein>
<evidence type="ECO:0000313" key="3">
    <source>
        <dbReference type="Proteomes" id="UP001596023"/>
    </source>
</evidence>
<gene>
    <name evidence="2" type="ORF">ACFO6W_05405</name>
</gene>
<accession>A0ABV9KT56</accession>
<reference evidence="3" key="1">
    <citation type="journal article" date="2019" name="Int. J. Syst. Evol. Microbiol.">
        <title>The Global Catalogue of Microorganisms (GCM) 10K type strain sequencing project: providing services to taxonomists for standard genome sequencing and annotation.</title>
        <authorList>
            <consortium name="The Broad Institute Genomics Platform"/>
            <consortium name="The Broad Institute Genome Sequencing Center for Infectious Disease"/>
            <person name="Wu L."/>
            <person name="Ma J."/>
        </authorList>
    </citation>
    <scope>NUCLEOTIDE SEQUENCE [LARGE SCALE GENOMIC DNA]</scope>
    <source>
        <strain evidence="3">CCUG 66188</strain>
    </source>
</reference>
<dbReference type="Pfam" id="PF12988">
    <property type="entry name" value="TraQ_transposon"/>
    <property type="match status" value="1"/>
</dbReference>
<evidence type="ECO:0000256" key="1">
    <source>
        <dbReference type="SAM" id="SignalP"/>
    </source>
</evidence>
<feature type="signal peptide" evidence="1">
    <location>
        <begin position="1"/>
        <end position="23"/>
    </location>
</feature>
<comment type="caution">
    <text evidence="2">The sequence shown here is derived from an EMBL/GenBank/DDBJ whole genome shotgun (WGS) entry which is preliminary data.</text>
</comment>
<name>A0ABV9KT56_9BACT</name>
<evidence type="ECO:0000313" key="2">
    <source>
        <dbReference type="EMBL" id="MFC4673121.1"/>
    </source>
</evidence>